<dbReference type="Proteomes" id="UP000046393">
    <property type="component" value="Unplaced"/>
</dbReference>
<keyword evidence="2" id="KW-1133">Transmembrane helix</keyword>
<keyword evidence="2" id="KW-0812">Transmembrane</keyword>
<dbReference type="WBParaSite" id="SMUV_0000966201-mRNA-1">
    <property type="protein sequence ID" value="SMUV_0000966201-mRNA-1"/>
    <property type="gene ID" value="SMUV_0000966201"/>
</dbReference>
<feature type="compositionally biased region" description="Basic and acidic residues" evidence="1">
    <location>
        <begin position="7"/>
        <end position="19"/>
    </location>
</feature>
<name>A0A0N5AXI4_9BILA</name>
<keyword evidence="2" id="KW-0472">Membrane</keyword>
<evidence type="ECO:0000313" key="4">
    <source>
        <dbReference type="WBParaSite" id="SMUV_0000966201-mRNA-1"/>
    </source>
</evidence>
<feature type="transmembrane region" description="Helical" evidence="2">
    <location>
        <begin position="59"/>
        <end position="80"/>
    </location>
</feature>
<evidence type="ECO:0000313" key="3">
    <source>
        <dbReference type="Proteomes" id="UP000046393"/>
    </source>
</evidence>
<dbReference type="AlphaFoldDB" id="A0A0N5AXI4"/>
<feature type="region of interest" description="Disordered" evidence="1">
    <location>
        <begin position="1"/>
        <end position="36"/>
    </location>
</feature>
<organism evidence="3 4">
    <name type="scientific">Syphacia muris</name>
    <dbReference type="NCBI Taxonomy" id="451379"/>
    <lineage>
        <taxon>Eukaryota</taxon>
        <taxon>Metazoa</taxon>
        <taxon>Ecdysozoa</taxon>
        <taxon>Nematoda</taxon>
        <taxon>Chromadorea</taxon>
        <taxon>Rhabditida</taxon>
        <taxon>Spirurina</taxon>
        <taxon>Oxyuridomorpha</taxon>
        <taxon>Oxyuroidea</taxon>
        <taxon>Oxyuridae</taxon>
        <taxon>Syphacia</taxon>
    </lineage>
</organism>
<evidence type="ECO:0000256" key="2">
    <source>
        <dbReference type="SAM" id="Phobius"/>
    </source>
</evidence>
<reference evidence="4" key="1">
    <citation type="submission" date="2017-02" db="UniProtKB">
        <authorList>
            <consortium name="WormBaseParasite"/>
        </authorList>
    </citation>
    <scope>IDENTIFICATION</scope>
</reference>
<evidence type="ECO:0000256" key="1">
    <source>
        <dbReference type="SAM" id="MobiDB-lite"/>
    </source>
</evidence>
<keyword evidence="3" id="KW-1185">Reference proteome</keyword>
<sequence length="91" mass="10609">MTIADGNSKRFEGHTDATDRRRRYLPHRRRQTLPYNRSRQPLLITHQTTAELPGLKSNMILVILLTVLHLNTLILLLRHLHSRAVAKKKEP</sequence>
<protein>
    <submittedName>
        <fullName evidence="4">Uncharacterized protein</fullName>
    </submittedName>
</protein>
<feature type="compositionally biased region" description="Basic residues" evidence="1">
    <location>
        <begin position="20"/>
        <end position="31"/>
    </location>
</feature>
<accession>A0A0N5AXI4</accession>
<proteinExistence type="predicted"/>